<accession>A0A8X6THN3</accession>
<keyword evidence="2" id="KW-1185">Reference proteome</keyword>
<proteinExistence type="predicted"/>
<evidence type="ECO:0000313" key="1">
    <source>
        <dbReference type="EMBL" id="GFT18047.1"/>
    </source>
</evidence>
<evidence type="ECO:0000313" key="2">
    <source>
        <dbReference type="Proteomes" id="UP000887013"/>
    </source>
</evidence>
<dbReference type="Proteomes" id="UP000887013">
    <property type="component" value="Unassembled WGS sequence"/>
</dbReference>
<comment type="caution">
    <text evidence="1">The sequence shown here is derived from an EMBL/GenBank/DDBJ whole genome shotgun (WGS) entry which is preliminary data.</text>
</comment>
<organism evidence="1 2">
    <name type="scientific">Nephila pilipes</name>
    <name type="common">Giant wood spider</name>
    <name type="synonym">Nephila maculata</name>
    <dbReference type="NCBI Taxonomy" id="299642"/>
    <lineage>
        <taxon>Eukaryota</taxon>
        <taxon>Metazoa</taxon>
        <taxon>Ecdysozoa</taxon>
        <taxon>Arthropoda</taxon>
        <taxon>Chelicerata</taxon>
        <taxon>Arachnida</taxon>
        <taxon>Araneae</taxon>
        <taxon>Araneomorphae</taxon>
        <taxon>Entelegynae</taxon>
        <taxon>Araneoidea</taxon>
        <taxon>Nephilidae</taxon>
        <taxon>Nephila</taxon>
    </lineage>
</organism>
<gene>
    <name evidence="1" type="ORF">NPIL_329421</name>
</gene>
<dbReference type="EMBL" id="BMAW01058790">
    <property type="protein sequence ID" value="GFT18047.1"/>
    <property type="molecule type" value="Genomic_DNA"/>
</dbReference>
<name>A0A8X6THN3_NEPPI</name>
<dbReference type="AlphaFoldDB" id="A0A8X6THN3"/>
<protein>
    <submittedName>
        <fullName evidence="1">Uncharacterized protein</fullName>
    </submittedName>
</protein>
<reference evidence="1" key="1">
    <citation type="submission" date="2020-08" db="EMBL/GenBank/DDBJ databases">
        <title>Multicomponent nature underlies the extraordinary mechanical properties of spider dragline silk.</title>
        <authorList>
            <person name="Kono N."/>
            <person name="Nakamura H."/>
            <person name="Mori M."/>
            <person name="Yoshida Y."/>
            <person name="Ohtoshi R."/>
            <person name="Malay A.D."/>
            <person name="Moran D.A.P."/>
            <person name="Tomita M."/>
            <person name="Numata K."/>
            <person name="Arakawa K."/>
        </authorList>
    </citation>
    <scope>NUCLEOTIDE SEQUENCE</scope>
</reference>
<sequence>MLQVITEERVAKEATALLEAENVEKQRKYEVEKLQLHLECQRLSAFDAKSSTENSQGINKLPNFELKTRNNLFNWFSSKSDGRKIEREVNTTCVKIRLGGRTLPLNLFAIPGVKNNNTLLGMEIVESSGIVLNVKRKTWFFDDQPKRQFLLCRTDSRVL</sequence>
<dbReference type="OrthoDB" id="425619at2759"/>